<evidence type="ECO:0000313" key="2">
    <source>
        <dbReference type="EMBL" id="RPD56014.1"/>
    </source>
</evidence>
<keyword evidence="3" id="KW-1185">Reference proteome</keyword>
<evidence type="ECO:0000256" key="1">
    <source>
        <dbReference type="SAM" id="MobiDB-lite"/>
    </source>
</evidence>
<feature type="compositionally biased region" description="Polar residues" evidence="1">
    <location>
        <begin position="170"/>
        <end position="182"/>
    </location>
</feature>
<accession>A0A5C2RYF8</accession>
<proteinExistence type="predicted"/>
<dbReference type="AlphaFoldDB" id="A0A5C2RYF8"/>
<sequence length="235" mass="25080">MLSHPSPVPQRRPHWTAQWASVIISPSSVFHKCGILRVLPAHDLSQQIHICSTPYSLFPPPDAVPTAFIGCTRITAKAGPRASRMLPTAPLPPAGARSSSGAAPGRLSQIASVDDGGIEVGRCRRPGWRADSHDTAPDLLPCPLNNPNPALQPSVVRDIPQIDLGPSSRAALSNMRTSTSQERSAKPPLGGSCLCSRRDVLLESALLLPLSPRVRRRRLSDSFSADERADVAHAG</sequence>
<evidence type="ECO:0000313" key="3">
    <source>
        <dbReference type="Proteomes" id="UP000313359"/>
    </source>
</evidence>
<reference evidence="2" key="1">
    <citation type="journal article" date="2018" name="Genome Biol. Evol.">
        <title>Genomics and development of Lentinus tigrinus, a white-rot wood-decaying mushroom with dimorphic fruiting bodies.</title>
        <authorList>
            <person name="Wu B."/>
            <person name="Xu Z."/>
            <person name="Knudson A."/>
            <person name="Carlson A."/>
            <person name="Chen N."/>
            <person name="Kovaka S."/>
            <person name="LaButti K."/>
            <person name="Lipzen A."/>
            <person name="Pennachio C."/>
            <person name="Riley R."/>
            <person name="Schakwitz W."/>
            <person name="Umezawa K."/>
            <person name="Ohm R.A."/>
            <person name="Grigoriev I.V."/>
            <person name="Nagy L.G."/>
            <person name="Gibbons J."/>
            <person name="Hibbett D."/>
        </authorList>
    </citation>
    <scope>NUCLEOTIDE SEQUENCE [LARGE SCALE GENOMIC DNA]</scope>
    <source>
        <strain evidence="2">ALCF2SS1-6</strain>
    </source>
</reference>
<feature type="region of interest" description="Disordered" evidence="1">
    <location>
        <begin position="165"/>
        <end position="190"/>
    </location>
</feature>
<protein>
    <submittedName>
        <fullName evidence="2">Uncharacterized protein</fullName>
    </submittedName>
</protein>
<dbReference type="Proteomes" id="UP000313359">
    <property type="component" value="Unassembled WGS sequence"/>
</dbReference>
<name>A0A5C2RYF8_9APHY</name>
<dbReference type="EMBL" id="ML122291">
    <property type="protein sequence ID" value="RPD56014.1"/>
    <property type="molecule type" value="Genomic_DNA"/>
</dbReference>
<gene>
    <name evidence="2" type="ORF">L227DRAFT_291179</name>
</gene>
<organism evidence="2 3">
    <name type="scientific">Lentinus tigrinus ALCF2SS1-6</name>
    <dbReference type="NCBI Taxonomy" id="1328759"/>
    <lineage>
        <taxon>Eukaryota</taxon>
        <taxon>Fungi</taxon>
        <taxon>Dikarya</taxon>
        <taxon>Basidiomycota</taxon>
        <taxon>Agaricomycotina</taxon>
        <taxon>Agaricomycetes</taxon>
        <taxon>Polyporales</taxon>
        <taxon>Polyporaceae</taxon>
        <taxon>Lentinus</taxon>
    </lineage>
</organism>